<dbReference type="Proteomes" id="UP001500957">
    <property type="component" value="Unassembled WGS sequence"/>
</dbReference>
<organism evidence="1 2">
    <name type="scientific">Sporichthya brevicatena</name>
    <dbReference type="NCBI Taxonomy" id="171442"/>
    <lineage>
        <taxon>Bacteria</taxon>
        <taxon>Bacillati</taxon>
        <taxon>Actinomycetota</taxon>
        <taxon>Actinomycetes</taxon>
        <taxon>Sporichthyales</taxon>
        <taxon>Sporichthyaceae</taxon>
        <taxon>Sporichthya</taxon>
    </lineage>
</organism>
<dbReference type="InterPro" id="IPR029045">
    <property type="entry name" value="ClpP/crotonase-like_dom_sf"/>
</dbReference>
<dbReference type="SUPFAM" id="SSF52096">
    <property type="entry name" value="ClpP/crotonase"/>
    <property type="match status" value="1"/>
</dbReference>
<reference evidence="1 2" key="1">
    <citation type="journal article" date="2019" name="Int. J. Syst. Evol. Microbiol.">
        <title>The Global Catalogue of Microorganisms (GCM) 10K type strain sequencing project: providing services to taxonomists for standard genome sequencing and annotation.</title>
        <authorList>
            <consortium name="The Broad Institute Genomics Platform"/>
            <consortium name="The Broad Institute Genome Sequencing Center for Infectious Disease"/>
            <person name="Wu L."/>
            <person name="Ma J."/>
        </authorList>
    </citation>
    <scope>NUCLEOTIDE SEQUENCE [LARGE SCALE GENOMIC DNA]</scope>
    <source>
        <strain evidence="1 2">JCM 10671</strain>
    </source>
</reference>
<dbReference type="PANTHER" id="PTHR11941">
    <property type="entry name" value="ENOYL-COA HYDRATASE-RELATED"/>
    <property type="match status" value="1"/>
</dbReference>
<protein>
    <submittedName>
        <fullName evidence="1">Enoyl-CoA hydratase/isomerase family protein</fullName>
    </submittedName>
</protein>
<sequence>MELDGFELRLVPTGTDAGSDEVAVADPSAEAARIEAALEANPHAAALLVSVLRRTLDLDARTALELESLTYSTLLGGPEFAAWLFRRGPRPVPPLVADPVRLTRDGDVLHVTLNRPERRNAYGAQVRDALVDALAVALADPDVRVVLDGAGPCFCAGGDRDEFGTTPDPVTAHLIRTQAGAAWPLHQLAERVEVRLHGPCIGAGIELPAFAGRVVAAPGTTFRLPELGMGLIPGAGGTVSLPRRIGVARTAYLVLSGATLDLDTALAWGLVDARTGDDISS</sequence>
<dbReference type="Gene3D" id="3.90.226.10">
    <property type="entry name" value="2-enoyl-CoA Hydratase, Chain A, domain 1"/>
    <property type="match status" value="1"/>
</dbReference>
<dbReference type="CDD" id="cd06558">
    <property type="entry name" value="crotonase-like"/>
    <property type="match status" value="1"/>
</dbReference>
<dbReference type="Pfam" id="PF00378">
    <property type="entry name" value="ECH_1"/>
    <property type="match status" value="1"/>
</dbReference>
<dbReference type="EMBL" id="BAAAHE010000014">
    <property type="protein sequence ID" value="GAA0617702.1"/>
    <property type="molecule type" value="Genomic_DNA"/>
</dbReference>
<gene>
    <name evidence="1" type="ORF">GCM10009547_19980</name>
</gene>
<proteinExistence type="predicted"/>
<keyword evidence="2" id="KW-1185">Reference proteome</keyword>
<dbReference type="InterPro" id="IPR001753">
    <property type="entry name" value="Enoyl-CoA_hydra/iso"/>
</dbReference>
<dbReference type="PANTHER" id="PTHR11941:SF54">
    <property type="entry name" value="ENOYL-COA HYDRATASE, MITOCHONDRIAL"/>
    <property type="match status" value="1"/>
</dbReference>
<evidence type="ECO:0000313" key="1">
    <source>
        <dbReference type="EMBL" id="GAA0617702.1"/>
    </source>
</evidence>
<comment type="caution">
    <text evidence="1">The sequence shown here is derived from an EMBL/GenBank/DDBJ whole genome shotgun (WGS) entry which is preliminary data.</text>
</comment>
<name>A0ABN1GRV5_9ACTN</name>
<evidence type="ECO:0000313" key="2">
    <source>
        <dbReference type="Proteomes" id="UP001500957"/>
    </source>
</evidence>
<accession>A0ABN1GRV5</accession>